<keyword evidence="5 9" id="KW-0653">Protein transport</keyword>
<reference evidence="12 13" key="1">
    <citation type="submission" date="2024-01" db="EMBL/GenBank/DDBJ databases">
        <title>Genome insights into Plantactinospora sonchi sp. nov.</title>
        <authorList>
            <person name="Wang L."/>
        </authorList>
    </citation>
    <scope>NUCLEOTIDE SEQUENCE [LARGE SCALE GENOMIC DNA]</scope>
    <source>
        <strain evidence="12 13">NEAU-QY2</strain>
    </source>
</reference>
<gene>
    <name evidence="9 12" type="primary">secF</name>
    <name evidence="12" type="ORF">V1633_25940</name>
</gene>
<keyword evidence="7 9" id="KW-0811">Translocation</keyword>
<proteinExistence type="inferred from homology"/>
<feature type="compositionally biased region" description="Gly residues" evidence="10">
    <location>
        <begin position="397"/>
        <end position="413"/>
    </location>
</feature>
<organism evidence="12 13">
    <name type="scientific">Plantactinospora sonchi</name>
    <dbReference type="NCBI Taxonomy" id="1544735"/>
    <lineage>
        <taxon>Bacteria</taxon>
        <taxon>Bacillati</taxon>
        <taxon>Actinomycetota</taxon>
        <taxon>Actinomycetes</taxon>
        <taxon>Micromonosporales</taxon>
        <taxon>Micromonosporaceae</taxon>
        <taxon>Plantactinospora</taxon>
    </lineage>
</organism>
<dbReference type="RefSeq" id="WP_331217017.1">
    <property type="nucleotide sequence ID" value="NZ_JAZGQK010000024.1"/>
</dbReference>
<evidence type="ECO:0000256" key="2">
    <source>
        <dbReference type="ARBA" id="ARBA00022448"/>
    </source>
</evidence>
<dbReference type="InterPro" id="IPR022645">
    <property type="entry name" value="SecD/SecF_bac"/>
</dbReference>
<sequence length="413" mass="43124">MSRSGLASRLYRGEAGLQIVPRRKLWFGISGGLVLLAVLSFVLQGFSLGIEFKGGNEFQVPTSVGTMERAEAAVEAALADESTADGPAHVVSSQQVGGGNGNYLFRTTPLDQQQADDVRAEIAQEVGLPVERISDSRVSSAWGGQVTERALIGLVIFLVLVSAYLVVRFEIRMAVAAIAGLALDLVLTAGIYSAVGFEVTPSTIVGFLTILGFALYDTVVVFDKIQENTRGITGGSTQTYPEAANLALNQTLMRSINTSVVALLPVGGLLFIGAGLLGAGTLKDLGLVLFVGMGAAFFSSIFLATPLLVSLKEREPRIRTHTQRVLARRAGAGRDGAVRRPSRQPGQPRPAESADASVEEEPVTAETSAEVDQAALAAAAPKVGARPTVGKRSGSAGARGGRSGGNRPGGKRR</sequence>
<dbReference type="InterPro" id="IPR022646">
    <property type="entry name" value="SecD/SecF_CS"/>
</dbReference>
<evidence type="ECO:0000256" key="1">
    <source>
        <dbReference type="ARBA" id="ARBA00004651"/>
    </source>
</evidence>
<evidence type="ECO:0000259" key="11">
    <source>
        <dbReference type="Pfam" id="PF02355"/>
    </source>
</evidence>
<dbReference type="PANTHER" id="PTHR30081:SF8">
    <property type="entry name" value="PROTEIN TRANSLOCASE SUBUNIT SECF"/>
    <property type="match status" value="1"/>
</dbReference>
<accession>A0ABU7RZM8</accession>
<dbReference type="Gene3D" id="1.20.1640.10">
    <property type="entry name" value="Multidrug efflux transporter AcrB transmembrane domain"/>
    <property type="match status" value="1"/>
</dbReference>
<dbReference type="Pfam" id="PF07549">
    <property type="entry name" value="Sec_GG"/>
    <property type="match status" value="1"/>
</dbReference>
<feature type="transmembrane region" description="Helical" evidence="9">
    <location>
        <begin position="285"/>
        <end position="309"/>
    </location>
</feature>
<dbReference type="PANTHER" id="PTHR30081">
    <property type="entry name" value="PROTEIN-EXPORT MEMBRANE PROTEIN SEC"/>
    <property type="match status" value="1"/>
</dbReference>
<comment type="function">
    <text evidence="9">Part of the Sec protein translocase complex. Interacts with the SecYEG preprotein conducting channel. SecDF uses the proton motive force (PMF) to complete protein translocation after the ATP-dependent function of SecA.</text>
</comment>
<comment type="similarity">
    <text evidence="9">Belongs to the SecD/SecF family. SecF subfamily.</text>
</comment>
<keyword evidence="6 9" id="KW-1133">Transmembrane helix</keyword>
<evidence type="ECO:0000256" key="3">
    <source>
        <dbReference type="ARBA" id="ARBA00022475"/>
    </source>
</evidence>
<dbReference type="InterPro" id="IPR055344">
    <property type="entry name" value="SecD_SecF_C_bact"/>
</dbReference>
<protein>
    <recommendedName>
        <fullName evidence="9">Protein-export membrane protein SecF</fullName>
    </recommendedName>
</protein>
<comment type="subcellular location">
    <subcellularLocation>
        <location evidence="1 9">Cell membrane</location>
        <topology evidence="1 9">Multi-pass membrane protein</topology>
    </subcellularLocation>
</comment>
<dbReference type="PRINTS" id="PR01755">
    <property type="entry name" value="SECFTRNLCASE"/>
</dbReference>
<evidence type="ECO:0000313" key="12">
    <source>
        <dbReference type="EMBL" id="MEE6261932.1"/>
    </source>
</evidence>
<dbReference type="Proteomes" id="UP001332243">
    <property type="component" value="Unassembled WGS sequence"/>
</dbReference>
<feature type="transmembrane region" description="Helical" evidence="9">
    <location>
        <begin position="174"/>
        <end position="197"/>
    </location>
</feature>
<evidence type="ECO:0000256" key="8">
    <source>
        <dbReference type="ARBA" id="ARBA00023136"/>
    </source>
</evidence>
<evidence type="ECO:0000256" key="9">
    <source>
        <dbReference type="HAMAP-Rule" id="MF_01464"/>
    </source>
</evidence>
<keyword evidence="13" id="KW-1185">Reference proteome</keyword>
<dbReference type="InterPro" id="IPR048634">
    <property type="entry name" value="SecD_SecF_C"/>
</dbReference>
<keyword evidence="8 9" id="KW-0472">Membrane</keyword>
<dbReference type="HAMAP" id="MF_01464_B">
    <property type="entry name" value="SecF_B"/>
    <property type="match status" value="1"/>
</dbReference>
<dbReference type="InterPro" id="IPR022813">
    <property type="entry name" value="SecD/SecF_arch_bac"/>
</dbReference>
<dbReference type="NCBIfam" id="TIGR00966">
    <property type="entry name" value="transloc_SecF"/>
    <property type="match status" value="1"/>
</dbReference>
<dbReference type="EMBL" id="JAZGQK010000024">
    <property type="protein sequence ID" value="MEE6261932.1"/>
    <property type="molecule type" value="Genomic_DNA"/>
</dbReference>
<name>A0ABU7RZM8_9ACTN</name>
<evidence type="ECO:0000256" key="7">
    <source>
        <dbReference type="ARBA" id="ARBA00023010"/>
    </source>
</evidence>
<keyword evidence="2 9" id="KW-0813">Transport</keyword>
<evidence type="ECO:0000313" key="13">
    <source>
        <dbReference type="Proteomes" id="UP001332243"/>
    </source>
</evidence>
<dbReference type="InterPro" id="IPR005665">
    <property type="entry name" value="SecF_bac"/>
</dbReference>
<feature type="domain" description="Protein export membrane protein SecD/SecF C-terminal" evidence="11">
    <location>
        <begin position="123"/>
        <end position="313"/>
    </location>
</feature>
<comment type="subunit">
    <text evidence="9">Forms a complex with SecD. Part of the essential Sec protein translocation apparatus which comprises SecA, SecYEG and auxiliary proteins SecDF. Other proteins may also be involved.</text>
</comment>
<evidence type="ECO:0000256" key="10">
    <source>
        <dbReference type="SAM" id="MobiDB-lite"/>
    </source>
</evidence>
<evidence type="ECO:0000256" key="4">
    <source>
        <dbReference type="ARBA" id="ARBA00022692"/>
    </source>
</evidence>
<dbReference type="SUPFAM" id="SSF82866">
    <property type="entry name" value="Multidrug efflux transporter AcrB transmembrane domain"/>
    <property type="match status" value="1"/>
</dbReference>
<feature type="transmembrane region" description="Helical" evidence="9">
    <location>
        <begin position="25"/>
        <end position="46"/>
    </location>
</feature>
<evidence type="ECO:0000256" key="5">
    <source>
        <dbReference type="ARBA" id="ARBA00022927"/>
    </source>
</evidence>
<feature type="region of interest" description="Disordered" evidence="10">
    <location>
        <begin position="320"/>
        <end position="413"/>
    </location>
</feature>
<keyword evidence="3 9" id="KW-1003">Cell membrane</keyword>
<dbReference type="NCBIfam" id="TIGR00916">
    <property type="entry name" value="2A0604s01"/>
    <property type="match status" value="1"/>
</dbReference>
<keyword evidence="4 9" id="KW-0812">Transmembrane</keyword>
<evidence type="ECO:0000256" key="6">
    <source>
        <dbReference type="ARBA" id="ARBA00022989"/>
    </source>
</evidence>
<feature type="transmembrane region" description="Helical" evidence="9">
    <location>
        <begin position="203"/>
        <end position="222"/>
    </location>
</feature>
<comment type="caution">
    <text evidence="12">The sequence shown here is derived from an EMBL/GenBank/DDBJ whole genome shotgun (WGS) entry which is preliminary data.</text>
</comment>
<feature type="transmembrane region" description="Helical" evidence="9">
    <location>
        <begin position="150"/>
        <end position="167"/>
    </location>
</feature>
<feature type="transmembrane region" description="Helical" evidence="9">
    <location>
        <begin position="260"/>
        <end position="279"/>
    </location>
</feature>
<dbReference type="Pfam" id="PF02355">
    <property type="entry name" value="SecD_SecF_C"/>
    <property type="match status" value="1"/>
</dbReference>